<dbReference type="AlphaFoldDB" id="A0A1B6M9N9"/>
<accession>A0A1B6M9N9</accession>
<proteinExistence type="predicted"/>
<feature type="non-terminal residue" evidence="1">
    <location>
        <position position="115"/>
    </location>
</feature>
<gene>
    <name evidence="1" type="ORF">g.3836</name>
</gene>
<dbReference type="EMBL" id="GEBQ01007325">
    <property type="protein sequence ID" value="JAT32652.1"/>
    <property type="molecule type" value="Transcribed_RNA"/>
</dbReference>
<name>A0A1B6M9N9_9HEMI</name>
<reference evidence="1" key="1">
    <citation type="submission" date="2015-11" db="EMBL/GenBank/DDBJ databases">
        <title>De novo transcriptome assembly of four potential Pierce s Disease insect vectors from Arizona vineyards.</title>
        <authorList>
            <person name="Tassone E.E."/>
        </authorList>
    </citation>
    <scope>NUCLEOTIDE SEQUENCE</scope>
</reference>
<evidence type="ECO:0000313" key="1">
    <source>
        <dbReference type="EMBL" id="JAT32652.1"/>
    </source>
</evidence>
<protein>
    <submittedName>
        <fullName evidence="1">Uncharacterized protein</fullName>
    </submittedName>
</protein>
<sequence>MAKLRAKAMSIQQLPAITKTLEAGNPNSHRVIASYVIFLVNITFKLIYNYHQTGITHVNFEHQPRSTGNHGPELVGVTRNGYQEGGMMRKINPLYQTWNPGLQSPTISTSKIASH</sequence>
<organism evidence="1">
    <name type="scientific">Graphocephala atropunctata</name>
    <dbReference type="NCBI Taxonomy" id="36148"/>
    <lineage>
        <taxon>Eukaryota</taxon>
        <taxon>Metazoa</taxon>
        <taxon>Ecdysozoa</taxon>
        <taxon>Arthropoda</taxon>
        <taxon>Hexapoda</taxon>
        <taxon>Insecta</taxon>
        <taxon>Pterygota</taxon>
        <taxon>Neoptera</taxon>
        <taxon>Paraneoptera</taxon>
        <taxon>Hemiptera</taxon>
        <taxon>Auchenorrhyncha</taxon>
        <taxon>Membracoidea</taxon>
        <taxon>Cicadellidae</taxon>
        <taxon>Cicadellinae</taxon>
        <taxon>Cicadellini</taxon>
        <taxon>Graphocephala</taxon>
    </lineage>
</organism>